<name>A0A1T4VY26_9GAMM</name>
<evidence type="ECO:0000313" key="2">
    <source>
        <dbReference type="EMBL" id="SKA69401.1"/>
    </source>
</evidence>
<dbReference type="EMBL" id="FUYB01000002">
    <property type="protein sequence ID" value="SKA69401.1"/>
    <property type="molecule type" value="Genomic_DNA"/>
</dbReference>
<proteinExistence type="predicted"/>
<reference evidence="3" key="1">
    <citation type="submission" date="2017-02" db="EMBL/GenBank/DDBJ databases">
        <authorList>
            <person name="Varghese N."/>
            <person name="Submissions S."/>
        </authorList>
    </citation>
    <scope>NUCLEOTIDE SEQUENCE [LARGE SCALE GENOMIC DNA]</scope>
    <source>
        <strain evidence="3">ATCC 49788</strain>
    </source>
</reference>
<protein>
    <submittedName>
        <fullName evidence="2">Uncharacterized protein</fullName>
    </submittedName>
</protein>
<dbReference type="RefSeq" id="WP_078920966.1">
    <property type="nucleotide sequence ID" value="NZ_FUYB01000002.1"/>
</dbReference>
<evidence type="ECO:0000313" key="3">
    <source>
        <dbReference type="Proteomes" id="UP000190460"/>
    </source>
</evidence>
<dbReference type="OrthoDB" id="5623405at2"/>
<dbReference type="STRING" id="92487.SAMN02745130_00462"/>
<evidence type="ECO:0000256" key="1">
    <source>
        <dbReference type="SAM" id="Coils"/>
    </source>
</evidence>
<organism evidence="2 3">
    <name type="scientific">Thiothrix eikelboomii</name>
    <dbReference type="NCBI Taxonomy" id="92487"/>
    <lineage>
        <taxon>Bacteria</taxon>
        <taxon>Pseudomonadati</taxon>
        <taxon>Pseudomonadota</taxon>
        <taxon>Gammaproteobacteria</taxon>
        <taxon>Thiotrichales</taxon>
        <taxon>Thiotrichaceae</taxon>
        <taxon>Thiothrix</taxon>
    </lineage>
</organism>
<dbReference type="AlphaFoldDB" id="A0A1T4VY26"/>
<dbReference type="Proteomes" id="UP000190460">
    <property type="component" value="Unassembled WGS sequence"/>
</dbReference>
<gene>
    <name evidence="2" type="ORF">SAMN02745130_00462</name>
</gene>
<keyword evidence="1" id="KW-0175">Coiled coil</keyword>
<accession>A0A1T4VY26</accession>
<keyword evidence="3" id="KW-1185">Reference proteome</keyword>
<sequence>MQTPDTLAPEATPEIVASPELLVNAMRRDTVPDKNLDMIRNILFGEQLRDLERKNASLERFVRVSINALAEDTQRKLDTLQNDIRLIKDLLIEEAKARREEHQGARHRLEKNERFLDELAKRVTTEVAKLDQQMELSRKDLIRQLTETAEQLRHEKADRKAVAGILNGMAKQLFDVEKIEAL</sequence>
<feature type="coiled-coil region" evidence="1">
    <location>
        <begin position="63"/>
        <end position="112"/>
    </location>
</feature>